<reference evidence="1" key="2">
    <citation type="journal article" date="2021" name="PeerJ">
        <title>Extensive microbial diversity within the chicken gut microbiome revealed by metagenomics and culture.</title>
        <authorList>
            <person name="Gilroy R."/>
            <person name="Ravi A."/>
            <person name="Getino M."/>
            <person name="Pursley I."/>
            <person name="Horton D.L."/>
            <person name="Alikhan N.F."/>
            <person name="Baker D."/>
            <person name="Gharbi K."/>
            <person name="Hall N."/>
            <person name="Watson M."/>
            <person name="Adriaenssens E.M."/>
            <person name="Foster-Nyarko E."/>
            <person name="Jarju S."/>
            <person name="Secka A."/>
            <person name="Antonio M."/>
            <person name="Oren A."/>
            <person name="Chaudhuri R.R."/>
            <person name="La Ragione R."/>
            <person name="Hildebrand F."/>
            <person name="Pallen M.J."/>
        </authorList>
    </citation>
    <scope>NUCLEOTIDE SEQUENCE</scope>
    <source>
        <strain evidence="1">ChiHjej10B9-9673</strain>
    </source>
</reference>
<reference evidence="1" key="1">
    <citation type="submission" date="2020-10" db="EMBL/GenBank/DDBJ databases">
        <authorList>
            <person name="Gilroy R."/>
        </authorList>
    </citation>
    <scope>NUCLEOTIDE SEQUENCE</scope>
    <source>
        <strain evidence="1">ChiHjej10B9-9673</strain>
    </source>
</reference>
<dbReference type="Gene3D" id="1.25.10.90">
    <property type="match status" value="1"/>
</dbReference>
<accession>A0A9D1FBA5</accession>
<dbReference type="EMBL" id="DVJK01000002">
    <property type="protein sequence ID" value="HIS65942.1"/>
    <property type="molecule type" value="Genomic_DNA"/>
</dbReference>
<sequence length="230" mass="26100">MAESALTARLRALADEKYRAFQSGLVPTLVPGRILGVRMPELRALARQLKGSPEAADFMSTLPHDFYDENNLHGLLINGLKDYGETLRELRRFLPFVDNWATCDLLSPKSFKKRPQGLLGEVEAWISSRETYTVRFGVGVLLGFYLDEGFEPGQLELAASACCEEYYVNMMAAWYFATALAKQREAALPWLEARRLPAWVHNKTIQKAVESRRISPEDKEYLRTLKLGRA</sequence>
<organism evidence="1 2">
    <name type="scientific">Candidatus Scatomorpha merdipullorum</name>
    <dbReference type="NCBI Taxonomy" id="2840927"/>
    <lineage>
        <taxon>Bacteria</taxon>
        <taxon>Bacillati</taxon>
        <taxon>Bacillota</taxon>
        <taxon>Clostridia</taxon>
        <taxon>Eubacteriales</taxon>
        <taxon>Candidatus Scatomorpha</taxon>
    </lineage>
</organism>
<protein>
    <submittedName>
        <fullName evidence="1">DNA alkylation repair protein</fullName>
    </submittedName>
</protein>
<dbReference type="InterPro" id="IPR016024">
    <property type="entry name" value="ARM-type_fold"/>
</dbReference>
<dbReference type="Pfam" id="PF08713">
    <property type="entry name" value="DNA_alkylation"/>
    <property type="match status" value="1"/>
</dbReference>
<comment type="caution">
    <text evidence="1">The sequence shown here is derived from an EMBL/GenBank/DDBJ whole genome shotgun (WGS) entry which is preliminary data.</text>
</comment>
<evidence type="ECO:0000313" key="2">
    <source>
        <dbReference type="Proteomes" id="UP000824001"/>
    </source>
</evidence>
<dbReference type="InterPro" id="IPR014825">
    <property type="entry name" value="DNA_alkylation"/>
</dbReference>
<dbReference type="AlphaFoldDB" id="A0A9D1FBA5"/>
<dbReference type="SUPFAM" id="SSF48371">
    <property type="entry name" value="ARM repeat"/>
    <property type="match status" value="1"/>
</dbReference>
<dbReference type="Proteomes" id="UP000824001">
    <property type="component" value="Unassembled WGS sequence"/>
</dbReference>
<name>A0A9D1FBA5_9FIRM</name>
<evidence type="ECO:0000313" key="1">
    <source>
        <dbReference type="EMBL" id="HIS65942.1"/>
    </source>
</evidence>
<gene>
    <name evidence="1" type="ORF">IAC18_00125</name>
</gene>
<proteinExistence type="predicted"/>
<dbReference type="CDD" id="cd06561">
    <property type="entry name" value="AlkD_like"/>
    <property type="match status" value="1"/>
</dbReference>